<evidence type="ECO:0000313" key="2">
    <source>
        <dbReference type="EMBL" id="MFC7615996.1"/>
    </source>
</evidence>
<proteinExistence type="predicted"/>
<organism evidence="2 3">
    <name type="scientific">Actinokineospora soli</name>
    <dbReference type="NCBI Taxonomy" id="1048753"/>
    <lineage>
        <taxon>Bacteria</taxon>
        <taxon>Bacillati</taxon>
        <taxon>Actinomycetota</taxon>
        <taxon>Actinomycetes</taxon>
        <taxon>Pseudonocardiales</taxon>
        <taxon>Pseudonocardiaceae</taxon>
        <taxon>Actinokineospora</taxon>
    </lineage>
</organism>
<accession>A0ABW2TT54</accession>
<reference evidence="3" key="1">
    <citation type="journal article" date="2019" name="Int. J. Syst. Evol. Microbiol.">
        <title>The Global Catalogue of Microorganisms (GCM) 10K type strain sequencing project: providing services to taxonomists for standard genome sequencing and annotation.</title>
        <authorList>
            <consortium name="The Broad Institute Genomics Platform"/>
            <consortium name="The Broad Institute Genome Sequencing Center for Infectious Disease"/>
            <person name="Wu L."/>
            <person name="Ma J."/>
        </authorList>
    </citation>
    <scope>NUCLEOTIDE SEQUENCE [LARGE SCALE GENOMIC DNA]</scope>
    <source>
        <strain evidence="3">JCM 17695</strain>
    </source>
</reference>
<evidence type="ECO:0000313" key="3">
    <source>
        <dbReference type="Proteomes" id="UP001596512"/>
    </source>
</evidence>
<keyword evidence="3" id="KW-1185">Reference proteome</keyword>
<evidence type="ECO:0000256" key="1">
    <source>
        <dbReference type="SAM" id="SignalP"/>
    </source>
</evidence>
<dbReference type="EMBL" id="JBHTEY010000004">
    <property type="protein sequence ID" value="MFC7615996.1"/>
    <property type="molecule type" value="Genomic_DNA"/>
</dbReference>
<feature type="chain" id="PRO_5045260802" evidence="1">
    <location>
        <begin position="30"/>
        <end position="46"/>
    </location>
</feature>
<sequence length="46" mass="4616">MRARRFIAALAVAAASILGGLATASAAHAADTPGMTHDVAPEMTHD</sequence>
<gene>
    <name evidence="2" type="ORF">ACFQV2_23450</name>
</gene>
<name>A0ABW2TT54_9PSEU</name>
<protein>
    <submittedName>
        <fullName evidence="2">Uncharacterized protein</fullName>
    </submittedName>
</protein>
<dbReference type="Proteomes" id="UP001596512">
    <property type="component" value="Unassembled WGS sequence"/>
</dbReference>
<keyword evidence="1" id="KW-0732">Signal</keyword>
<comment type="caution">
    <text evidence="2">The sequence shown here is derived from an EMBL/GenBank/DDBJ whole genome shotgun (WGS) entry which is preliminary data.</text>
</comment>
<feature type="signal peptide" evidence="1">
    <location>
        <begin position="1"/>
        <end position="29"/>
    </location>
</feature>